<dbReference type="InterPro" id="IPR038501">
    <property type="entry name" value="Spore_GerAC_C_sf"/>
</dbReference>
<keyword evidence="3" id="KW-1185">Reference proteome</keyword>
<dbReference type="GO" id="GO:0016020">
    <property type="term" value="C:membrane"/>
    <property type="evidence" value="ECO:0007669"/>
    <property type="project" value="InterPro"/>
</dbReference>
<dbReference type="PANTHER" id="PTHR35789:SF1">
    <property type="entry name" value="SPORE GERMINATION PROTEIN B3"/>
    <property type="match status" value="1"/>
</dbReference>
<organism evidence="2 3">
    <name type="scientific">Scopulibacillus darangshiensis</name>
    <dbReference type="NCBI Taxonomy" id="442528"/>
    <lineage>
        <taxon>Bacteria</taxon>
        <taxon>Bacillati</taxon>
        <taxon>Bacillota</taxon>
        <taxon>Bacilli</taxon>
        <taxon>Bacillales</taxon>
        <taxon>Sporolactobacillaceae</taxon>
        <taxon>Scopulibacillus</taxon>
    </lineage>
</organism>
<dbReference type="PANTHER" id="PTHR35789">
    <property type="entry name" value="SPORE GERMINATION PROTEIN B3"/>
    <property type="match status" value="1"/>
</dbReference>
<evidence type="ECO:0000313" key="2">
    <source>
        <dbReference type="EMBL" id="TCP30035.1"/>
    </source>
</evidence>
<reference evidence="2 3" key="1">
    <citation type="submission" date="2019-03" db="EMBL/GenBank/DDBJ databases">
        <title>Genomic Encyclopedia of Type Strains, Phase IV (KMG-IV): sequencing the most valuable type-strain genomes for metagenomic binning, comparative biology and taxonomic classification.</title>
        <authorList>
            <person name="Goeker M."/>
        </authorList>
    </citation>
    <scope>NUCLEOTIDE SEQUENCE [LARGE SCALE GENOMIC DNA]</scope>
    <source>
        <strain evidence="2 3">DSM 19377</strain>
    </source>
</reference>
<accession>A0A4R2P883</accession>
<dbReference type="EMBL" id="SLXK01000007">
    <property type="protein sequence ID" value="TCP30035.1"/>
    <property type="molecule type" value="Genomic_DNA"/>
</dbReference>
<protein>
    <submittedName>
        <fullName evidence="2">Ger(X)C family germination protein</fullName>
    </submittedName>
</protein>
<dbReference type="InterPro" id="IPR046953">
    <property type="entry name" value="Spore_GerAC-like_C"/>
</dbReference>
<dbReference type="Proteomes" id="UP000295416">
    <property type="component" value="Unassembled WGS sequence"/>
</dbReference>
<dbReference type="InterPro" id="IPR008844">
    <property type="entry name" value="Spore_GerAC-like"/>
</dbReference>
<evidence type="ECO:0000313" key="3">
    <source>
        <dbReference type="Proteomes" id="UP000295416"/>
    </source>
</evidence>
<dbReference type="GO" id="GO:0009847">
    <property type="term" value="P:spore germination"/>
    <property type="evidence" value="ECO:0007669"/>
    <property type="project" value="InterPro"/>
</dbReference>
<dbReference type="AlphaFoldDB" id="A0A4R2P883"/>
<dbReference type="Gene3D" id="3.30.300.210">
    <property type="entry name" value="Nutrient germinant receptor protein C, domain 3"/>
    <property type="match status" value="1"/>
</dbReference>
<name>A0A4R2P883_9BACL</name>
<gene>
    <name evidence="2" type="ORF">EV207_107131</name>
</gene>
<dbReference type="Pfam" id="PF05504">
    <property type="entry name" value="Spore_GerAC"/>
    <property type="match status" value="1"/>
</dbReference>
<comment type="caution">
    <text evidence="2">The sequence shown here is derived from an EMBL/GenBank/DDBJ whole genome shotgun (WGS) entry which is preliminary data.</text>
</comment>
<sequence>MLVVPSKLKKKAFIIPTVVVTKNNEARLDGAAVFDYKNQLAGFLNSDETSGLNYITGKAKGGYISASIDHDQFAFDLQRAKSSIKADVTDKNHIHFTVSIDASGIVAESLQTIDFTDPAQMAKVEKAVGKQIKRLTGEAIKKLQDDLNTDALGLGDYLQRNHYDLWQSIKSNWDRGENYFAKSTITVKTHVNVKSSGTVIESKFK</sequence>
<evidence type="ECO:0000259" key="1">
    <source>
        <dbReference type="Pfam" id="PF05504"/>
    </source>
</evidence>
<feature type="domain" description="Spore germination GerAC-like C-terminal" evidence="1">
    <location>
        <begin position="29"/>
        <end position="197"/>
    </location>
</feature>
<proteinExistence type="predicted"/>